<organism evidence="1 2">
    <name type="scientific">Candidatus Thiomargarita nelsonii</name>
    <dbReference type="NCBI Taxonomy" id="1003181"/>
    <lineage>
        <taxon>Bacteria</taxon>
        <taxon>Pseudomonadati</taxon>
        <taxon>Pseudomonadota</taxon>
        <taxon>Gammaproteobacteria</taxon>
        <taxon>Thiotrichales</taxon>
        <taxon>Thiotrichaceae</taxon>
        <taxon>Thiomargarita</taxon>
    </lineage>
</organism>
<sequence length="218" mass="24644">SVIGLGFVGAGATLGRSVGSFRPPYSGTDKTIYHNKDELDYSIITKPFLKRDEIETEPSLSDLERQFERPWIDHINSWVSRYIHPEDNMPDYGREIAQAISDAALSLMLDYSNAEKETLLIRFVQLGIDLYGVAKAGGGWIHYGGVMQGRKLPILMAGLLFNDANMLEIADAEKHFIFQEDQQTWFVQKEDVGKPVRQGLQSHSSSTDNWRNFNFARA</sequence>
<dbReference type="AlphaFoldDB" id="A0A176RZK4"/>
<dbReference type="EMBL" id="LUTY01001851">
    <property type="protein sequence ID" value="OAD21126.1"/>
    <property type="molecule type" value="Genomic_DNA"/>
</dbReference>
<feature type="non-terminal residue" evidence="1">
    <location>
        <position position="218"/>
    </location>
</feature>
<dbReference type="Proteomes" id="UP000076962">
    <property type="component" value="Unassembled WGS sequence"/>
</dbReference>
<feature type="non-terminal residue" evidence="1">
    <location>
        <position position="1"/>
    </location>
</feature>
<evidence type="ECO:0000313" key="1">
    <source>
        <dbReference type="EMBL" id="OAD21126.1"/>
    </source>
</evidence>
<keyword evidence="2" id="KW-1185">Reference proteome</keyword>
<proteinExistence type="predicted"/>
<reference evidence="1 2" key="1">
    <citation type="submission" date="2016-05" db="EMBL/GenBank/DDBJ databases">
        <title>Single-cell genome of chain-forming Candidatus Thiomargarita nelsonii and comparison to other large sulfur-oxidizing bacteria.</title>
        <authorList>
            <person name="Winkel M."/>
            <person name="Salman V."/>
            <person name="Woyke T."/>
            <person name="Schulz-Vogt H."/>
            <person name="Richter M."/>
            <person name="Flood B."/>
            <person name="Bailey J."/>
            <person name="Amann R."/>
            <person name="Mussmann M."/>
        </authorList>
    </citation>
    <scope>NUCLEOTIDE SEQUENCE [LARGE SCALE GENOMIC DNA]</scope>
    <source>
        <strain evidence="1 2">THI036</strain>
    </source>
</reference>
<evidence type="ECO:0000313" key="2">
    <source>
        <dbReference type="Proteomes" id="UP000076962"/>
    </source>
</evidence>
<protein>
    <submittedName>
        <fullName evidence="1">Uncharacterized protein</fullName>
    </submittedName>
</protein>
<name>A0A176RZK4_9GAMM</name>
<accession>A0A176RZK4</accession>
<gene>
    <name evidence="1" type="ORF">THIOM_003113</name>
</gene>
<comment type="caution">
    <text evidence="1">The sequence shown here is derived from an EMBL/GenBank/DDBJ whole genome shotgun (WGS) entry which is preliminary data.</text>
</comment>